<dbReference type="Proteomes" id="UP000288716">
    <property type="component" value="Unassembled WGS sequence"/>
</dbReference>
<dbReference type="GO" id="GO:0000139">
    <property type="term" value="C:Golgi membrane"/>
    <property type="evidence" value="ECO:0007669"/>
    <property type="project" value="UniProtKB-SubCell"/>
</dbReference>
<accession>A0A443SH74</accession>
<evidence type="ECO:0000256" key="5">
    <source>
        <dbReference type="ARBA" id="ARBA00022927"/>
    </source>
</evidence>
<feature type="non-terminal residue" evidence="9">
    <location>
        <position position="133"/>
    </location>
</feature>
<evidence type="ECO:0000256" key="7">
    <source>
        <dbReference type="ARBA" id="ARBA00023136"/>
    </source>
</evidence>
<keyword evidence="6" id="KW-0333">Golgi apparatus</keyword>
<comment type="subcellular location">
    <subcellularLocation>
        <location evidence="1">Golgi apparatus membrane</location>
        <topology evidence="1">Peripheral membrane protein</topology>
    </subcellularLocation>
</comment>
<evidence type="ECO:0000256" key="2">
    <source>
        <dbReference type="ARBA" id="ARBA00006419"/>
    </source>
</evidence>
<reference evidence="9 10" key="1">
    <citation type="journal article" date="2018" name="Gigascience">
        <title>Genomes of trombidid mites reveal novel predicted allergens and laterally-transferred genes associated with secondary metabolism.</title>
        <authorList>
            <person name="Dong X."/>
            <person name="Chaisiri K."/>
            <person name="Xia D."/>
            <person name="Armstrong S.D."/>
            <person name="Fang Y."/>
            <person name="Donnelly M.J."/>
            <person name="Kadowaki T."/>
            <person name="McGarry J.W."/>
            <person name="Darby A.C."/>
            <person name="Makepeace B.L."/>
        </authorList>
    </citation>
    <scope>NUCLEOTIDE SEQUENCE [LARGE SCALE GENOMIC DNA]</scope>
    <source>
        <strain evidence="9">UoL-UT</strain>
    </source>
</reference>
<dbReference type="PANTHER" id="PTHR21311">
    <property type="entry name" value="CONSERVED OLIGOMERIC GOLGI COMPLEX COMPONENT 8"/>
    <property type="match status" value="1"/>
</dbReference>
<comment type="caution">
    <text evidence="9">The sequence shown here is derived from an EMBL/GenBank/DDBJ whole genome shotgun (WGS) entry which is preliminary data.</text>
</comment>
<dbReference type="GO" id="GO:0015031">
    <property type="term" value="P:protein transport"/>
    <property type="evidence" value="ECO:0007669"/>
    <property type="project" value="UniProtKB-KW"/>
</dbReference>
<dbReference type="VEuPathDB" id="VectorBase:LDEU005174"/>
<dbReference type="InterPro" id="IPR007255">
    <property type="entry name" value="COG8"/>
</dbReference>
<dbReference type="OrthoDB" id="1661054at2759"/>
<dbReference type="PANTHER" id="PTHR21311:SF0">
    <property type="entry name" value="CONSERVED OLIGOMERIC GOLGI COMPLEX SUBUNIT 8"/>
    <property type="match status" value="1"/>
</dbReference>
<evidence type="ECO:0000256" key="6">
    <source>
        <dbReference type="ARBA" id="ARBA00023034"/>
    </source>
</evidence>
<comment type="similarity">
    <text evidence="2">Belongs to the COG8 family.</text>
</comment>
<keyword evidence="4" id="KW-0813">Transport</keyword>
<keyword evidence="5" id="KW-0653">Protein transport</keyword>
<dbReference type="EMBL" id="NCKV01002419">
    <property type="protein sequence ID" value="RWS26866.1"/>
    <property type="molecule type" value="Genomic_DNA"/>
</dbReference>
<keyword evidence="7" id="KW-0472">Membrane</keyword>
<protein>
    <recommendedName>
        <fullName evidence="3">Conserved oligomeric Golgi complex subunit 8</fullName>
    </recommendedName>
    <alternativeName>
        <fullName evidence="8">Component of oligomeric Golgi complex 8</fullName>
    </alternativeName>
</protein>
<evidence type="ECO:0000256" key="8">
    <source>
        <dbReference type="ARBA" id="ARBA00031347"/>
    </source>
</evidence>
<organism evidence="9 10">
    <name type="scientific">Leptotrombidium deliense</name>
    <dbReference type="NCBI Taxonomy" id="299467"/>
    <lineage>
        <taxon>Eukaryota</taxon>
        <taxon>Metazoa</taxon>
        <taxon>Ecdysozoa</taxon>
        <taxon>Arthropoda</taxon>
        <taxon>Chelicerata</taxon>
        <taxon>Arachnida</taxon>
        <taxon>Acari</taxon>
        <taxon>Acariformes</taxon>
        <taxon>Trombidiformes</taxon>
        <taxon>Prostigmata</taxon>
        <taxon>Anystina</taxon>
        <taxon>Parasitengona</taxon>
        <taxon>Trombiculoidea</taxon>
        <taxon>Trombiculidae</taxon>
        <taxon>Leptotrombidium</taxon>
    </lineage>
</organism>
<gene>
    <name evidence="9" type="ORF">B4U80_11202</name>
</gene>
<sequence length="133" mass="15450">MADQMMMTTTTQTNTSIDICLQNYKWFINSAQCTNSSLTQLSDVEQRLLTLIDKIPVFVDKANIFSEEAKSITKRWREASLMLSKHAQVLEFLEIPQLMETCVRNNCYEEALQLYSYVHKLERRYGSTIPLIS</sequence>
<dbReference type="GO" id="GO:0006891">
    <property type="term" value="P:intra-Golgi vesicle-mediated transport"/>
    <property type="evidence" value="ECO:0007669"/>
    <property type="project" value="TreeGrafter"/>
</dbReference>
<evidence type="ECO:0000256" key="4">
    <source>
        <dbReference type="ARBA" id="ARBA00022448"/>
    </source>
</evidence>
<dbReference type="STRING" id="299467.A0A443SH74"/>
<keyword evidence="10" id="KW-1185">Reference proteome</keyword>
<name>A0A443SH74_9ACAR</name>
<evidence type="ECO:0000313" key="9">
    <source>
        <dbReference type="EMBL" id="RWS26866.1"/>
    </source>
</evidence>
<evidence type="ECO:0000256" key="1">
    <source>
        <dbReference type="ARBA" id="ARBA00004395"/>
    </source>
</evidence>
<dbReference type="AlphaFoldDB" id="A0A443SH74"/>
<proteinExistence type="inferred from homology"/>
<evidence type="ECO:0000256" key="3">
    <source>
        <dbReference type="ARBA" id="ARBA00020983"/>
    </source>
</evidence>
<evidence type="ECO:0000313" key="10">
    <source>
        <dbReference type="Proteomes" id="UP000288716"/>
    </source>
</evidence>
<dbReference type="Pfam" id="PF04124">
    <property type="entry name" value="Dor1"/>
    <property type="match status" value="1"/>
</dbReference>
<dbReference type="GO" id="GO:0017119">
    <property type="term" value="C:Golgi transport complex"/>
    <property type="evidence" value="ECO:0007669"/>
    <property type="project" value="InterPro"/>
</dbReference>